<name>A0A858Q5P8_9GAMM</name>
<dbReference type="Pfam" id="PF03692">
    <property type="entry name" value="CxxCxxCC"/>
    <property type="match status" value="1"/>
</dbReference>
<sequence>MAGQHSSDSGPLSFFKAQQEAFAETLKQRQGAENLVDGLLLQAWSSFDRNVEIQAEGMPPLACHKGCATCCTLRVTATAPEVLMIERYVRWSDDRFKSIGIDLPARIDAADARTRDLDEAGRVALRLRCPYIEDGVCLIYQVRPLACRGHASYDVRACVEAAAGLTGEIPYSAPHRVVRSLVQNAMQSSLRDAGLAFGLYELNHAVCIALQNDTCCEQWLAGADVFAAAAINEPSAEEMARTFDAIRAS</sequence>
<organism evidence="1 2">
    <name type="scientific">Methylococcus geothermalis</name>
    <dbReference type="NCBI Taxonomy" id="2681310"/>
    <lineage>
        <taxon>Bacteria</taxon>
        <taxon>Pseudomonadati</taxon>
        <taxon>Pseudomonadota</taxon>
        <taxon>Gammaproteobacteria</taxon>
        <taxon>Methylococcales</taxon>
        <taxon>Methylococcaceae</taxon>
        <taxon>Methylococcus</taxon>
    </lineage>
</organism>
<evidence type="ECO:0000313" key="1">
    <source>
        <dbReference type="EMBL" id="QJD29182.1"/>
    </source>
</evidence>
<dbReference type="EMBL" id="CP046565">
    <property type="protein sequence ID" value="QJD29182.1"/>
    <property type="molecule type" value="Genomic_DNA"/>
</dbReference>
<dbReference type="AlphaFoldDB" id="A0A858Q5P8"/>
<proteinExistence type="predicted"/>
<dbReference type="Proteomes" id="UP000503004">
    <property type="component" value="Chromosome"/>
</dbReference>
<accession>A0A858Q5P8</accession>
<keyword evidence="2" id="KW-1185">Reference proteome</keyword>
<dbReference type="InterPro" id="IPR005358">
    <property type="entry name" value="Puta_zinc/iron-chelating_dom"/>
</dbReference>
<evidence type="ECO:0008006" key="3">
    <source>
        <dbReference type="Google" id="ProtNLM"/>
    </source>
</evidence>
<reference evidence="2" key="1">
    <citation type="submission" date="2019-12" db="EMBL/GenBank/DDBJ databases">
        <authorList>
            <person name="Awala S.I."/>
            <person name="Rhee S.K."/>
        </authorList>
    </citation>
    <scope>NUCLEOTIDE SEQUENCE [LARGE SCALE GENOMIC DNA]</scope>
    <source>
        <strain evidence="2">IM1</strain>
    </source>
</reference>
<gene>
    <name evidence="1" type="ORF">GNH96_03845</name>
</gene>
<protein>
    <recommendedName>
        <fullName evidence="3">Fe-S-cluster oxidoreductase</fullName>
    </recommendedName>
</protein>
<evidence type="ECO:0000313" key="2">
    <source>
        <dbReference type="Proteomes" id="UP000503004"/>
    </source>
</evidence>
<dbReference type="RefSeq" id="WP_169602445.1">
    <property type="nucleotide sequence ID" value="NZ_CP046565.1"/>
</dbReference>
<dbReference type="KEGG" id="metu:GNH96_03845"/>